<gene>
    <name evidence="2" type="ORF">J4G33_05110</name>
</gene>
<reference evidence="2" key="1">
    <citation type="submission" date="2021-03" db="EMBL/GenBank/DDBJ databases">
        <title>Actinotalea soli sp. nov., isolated from soil.</title>
        <authorList>
            <person name="Ping W."/>
            <person name="Zhang J."/>
        </authorList>
    </citation>
    <scope>NUCLEOTIDE SEQUENCE</scope>
    <source>
        <strain evidence="2">BY-33</strain>
    </source>
</reference>
<evidence type="ECO:0000313" key="2">
    <source>
        <dbReference type="EMBL" id="MBO1751179.1"/>
    </source>
</evidence>
<dbReference type="EMBL" id="JAGEMK010000002">
    <property type="protein sequence ID" value="MBO1751179.1"/>
    <property type="molecule type" value="Genomic_DNA"/>
</dbReference>
<evidence type="ECO:0000256" key="1">
    <source>
        <dbReference type="SAM" id="MobiDB-lite"/>
    </source>
</evidence>
<organism evidence="2 3">
    <name type="scientific">Actinotalea soli</name>
    <dbReference type="NCBI Taxonomy" id="2819234"/>
    <lineage>
        <taxon>Bacteria</taxon>
        <taxon>Bacillati</taxon>
        <taxon>Actinomycetota</taxon>
        <taxon>Actinomycetes</taxon>
        <taxon>Micrococcales</taxon>
        <taxon>Cellulomonadaceae</taxon>
        <taxon>Actinotalea</taxon>
    </lineage>
</organism>
<dbReference type="AlphaFoldDB" id="A0A939RTH8"/>
<sequence length="163" mass="17555">MTPASEVARASLNRAKAAARARGFRPGQPGRRHPVADQRSGAGRDGRDPALLGDTLSRLAAERGWRTELSVGSVVGRWREVVGDQVADHCTPETFEDGVLVVRTDSTTWATNLRLLGPTLLSRLAEEVGPDVVVEVQVLGPSGPSWKRGQRRVPGRGPRDTYG</sequence>
<name>A0A939RTH8_9CELL</name>
<dbReference type="Proteomes" id="UP000664209">
    <property type="component" value="Unassembled WGS sequence"/>
</dbReference>
<comment type="caution">
    <text evidence="2">The sequence shown here is derived from an EMBL/GenBank/DDBJ whole genome shotgun (WGS) entry which is preliminary data.</text>
</comment>
<proteinExistence type="predicted"/>
<protein>
    <submittedName>
        <fullName evidence="2">DUF721 domain-containing protein</fullName>
    </submittedName>
</protein>
<dbReference type="PANTHER" id="PTHR36456:SF1">
    <property type="entry name" value="UPF0232 PROTEIN SCO3875"/>
    <property type="match status" value="1"/>
</dbReference>
<dbReference type="InterPro" id="IPR007922">
    <property type="entry name" value="DciA-like"/>
</dbReference>
<feature type="region of interest" description="Disordered" evidence="1">
    <location>
        <begin position="1"/>
        <end position="50"/>
    </location>
</feature>
<dbReference type="PANTHER" id="PTHR36456">
    <property type="entry name" value="UPF0232 PROTEIN SCO3875"/>
    <property type="match status" value="1"/>
</dbReference>
<accession>A0A939RTH8</accession>
<evidence type="ECO:0000313" key="3">
    <source>
        <dbReference type="Proteomes" id="UP000664209"/>
    </source>
</evidence>
<keyword evidence="3" id="KW-1185">Reference proteome</keyword>
<dbReference type="Pfam" id="PF05258">
    <property type="entry name" value="DciA"/>
    <property type="match status" value="1"/>
</dbReference>
<feature type="region of interest" description="Disordered" evidence="1">
    <location>
        <begin position="142"/>
        <end position="163"/>
    </location>
</feature>